<gene>
    <name evidence="2" type="ORF">PBV87_10945</name>
</gene>
<dbReference type="EMBL" id="JAQIFT010000043">
    <property type="protein sequence ID" value="MDA3731997.1"/>
    <property type="molecule type" value="Genomic_DNA"/>
</dbReference>
<dbReference type="GO" id="GO:0016787">
    <property type="term" value="F:hydrolase activity"/>
    <property type="evidence" value="ECO:0007669"/>
    <property type="project" value="UniProtKB-KW"/>
</dbReference>
<evidence type="ECO:0000256" key="1">
    <source>
        <dbReference type="SAM" id="SignalP"/>
    </source>
</evidence>
<dbReference type="AlphaFoldDB" id="A0AA42DN68"/>
<proteinExistence type="predicted"/>
<evidence type="ECO:0000313" key="3">
    <source>
        <dbReference type="Proteomes" id="UP001169242"/>
    </source>
</evidence>
<feature type="chain" id="PRO_5041309853" evidence="1">
    <location>
        <begin position="24"/>
        <end position="477"/>
    </location>
</feature>
<dbReference type="RefSeq" id="WP_271012294.1">
    <property type="nucleotide sequence ID" value="NZ_JAQIFT010000043.1"/>
</dbReference>
<organism evidence="2 3">
    <name type="scientific">Holtiella tumoricola</name>
    <dbReference type="NCBI Taxonomy" id="3018743"/>
    <lineage>
        <taxon>Bacteria</taxon>
        <taxon>Bacillati</taxon>
        <taxon>Bacillota</taxon>
        <taxon>Clostridia</taxon>
        <taxon>Lachnospirales</taxon>
        <taxon>Cellulosilyticaceae</taxon>
        <taxon>Holtiella</taxon>
    </lineage>
</organism>
<dbReference type="Proteomes" id="UP001169242">
    <property type="component" value="Unassembled WGS sequence"/>
</dbReference>
<comment type="caution">
    <text evidence="2">The sequence shown here is derived from an EMBL/GenBank/DDBJ whole genome shotgun (WGS) entry which is preliminary data.</text>
</comment>
<keyword evidence="2" id="KW-0378">Hydrolase</keyword>
<reference evidence="2" key="1">
    <citation type="journal article" date="2023" name="Int. J. Syst. Evol. Microbiol.">
        <title>&lt;i&gt;Holtiella tumoricola&lt;/i&gt; gen. nov. sp. nov., isolated from a human clinical sample.</title>
        <authorList>
            <person name="Allen-Vercoe E."/>
            <person name="Daigneault M.C."/>
            <person name="Vancuren S.J."/>
            <person name="Cochrane K."/>
            <person name="O'Neal L.L."/>
            <person name="Sankaranarayanan K."/>
            <person name="Lawson P.A."/>
        </authorList>
    </citation>
    <scope>NUCLEOTIDE SEQUENCE</scope>
    <source>
        <strain evidence="2">CC70A</strain>
    </source>
</reference>
<protein>
    <submittedName>
        <fullName evidence="2">SGNH/GDSL hydrolase family protein</fullName>
    </submittedName>
</protein>
<feature type="signal peptide" evidence="1">
    <location>
        <begin position="1"/>
        <end position="23"/>
    </location>
</feature>
<name>A0AA42DN68_9FIRM</name>
<sequence>MKKFKYPMLIALCMSLMHPSLFAAPIAEPLSPILSNPLHEEEVAMETLILPRNLYILAGDTHTPSRLTLYDRNIVLSPSNAYTLTTQSTFGTRTLGRWFYESLGEDVLTLSSPSDLTLTLNTAKNTLTQSMTVEVVDTTDTTPVRLLAVGDSLTRMGKYIEHVQSILPNVETVGTITYKGETIQREGRGGWTFNKYFNYIGSSGYLDSPFVFPTSINGTAYKGNTDDWKKVCVAKPSDTTYGGLQKVARGWQESGPYLYDTNGYYKYPSLGDVMVDPSLPEGSKWIEWNGTSWVPLPIQPTEFEVNFTKYMERFAIAYPTGAPTHISILLGANDFGTHDTLMDMPGFLHYLEQFIACIHAYDPSIHIIICTPTLAPHENMLTGDTSNYYRYNRNMKLATHYLLQTYDNDKSLARNIYIAPMTLTLDTANGFDYKTTEVEIDGVLTTQVIAKNSIHPNEYGNILMGNTLAAVIQKFRQ</sequence>
<accession>A0AA42DN68</accession>
<dbReference type="SUPFAM" id="SSF52266">
    <property type="entry name" value="SGNH hydrolase"/>
    <property type="match status" value="1"/>
</dbReference>
<dbReference type="InterPro" id="IPR036514">
    <property type="entry name" value="SGNH_hydro_sf"/>
</dbReference>
<keyword evidence="1" id="KW-0732">Signal</keyword>
<evidence type="ECO:0000313" key="2">
    <source>
        <dbReference type="EMBL" id="MDA3731997.1"/>
    </source>
</evidence>
<dbReference type="Gene3D" id="3.40.50.1110">
    <property type="entry name" value="SGNH hydrolase"/>
    <property type="match status" value="1"/>
</dbReference>
<keyword evidence="3" id="KW-1185">Reference proteome</keyword>